<reference evidence="1 2" key="1">
    <citation type="submission" date="2007-03" db="EMBL/GenBank/DDBJ databases">
        <authorList>
            <person name="Fulton L."/>
            <person name="Clifton S."/>
            <person name="Fulton B."/>
            <person name="Xu J."/>
            <person name="Minx P."/>
            <person name="Pepin K.H."/>
            <person name="Johnson M."/>
            <person name="Thiruvilangam P."/>
            <person name="Bhonagiri V."/>
            <person name="Nash W.E."/>
            <person name="Mardis E.R."/>
            <person name="Wilson R.K."/>
        </authorList>
    </citation>
    <scope>NUCLEOTIDE SEQUENCE [LARGE SCALE GENOMIC DNA]</scope>
    <source>
        <strain evidence="1 2">ATCC 29174</strain>
    </source>
</reference>
<sequence>MPAGSGKLLLTQKNKPTTFKRNLIRKIMIQCRYDKSETINFEL</sequence>
<comment type="caution">
    <text evidence="1">The sequence shown here is derived from an EMBL/GenBank/DDBJ whole genome shotgun (WGS) entry which is preliminary data.</text>
</comment>
<dbReference type="Proteomes" id="UP000006002">
    <property type="component" value="Unassembled WGS sequence"/>
</dbReference>
<reference evidence="1 2" key="2">
    <citation type="submission" date="2007-04" db="EMBL/GenBank/DDBJ databases">
        <title>Draft genome sequence of Ruminococcus obeum (ATCC 29174).</title>
        <authorList>
            <person name="Sudarsanam P."/>
            <person name="Ley R."/>
            <person name="Guruge J."/>
            <person name="Turnbaugh P.J."/>
            <person name="Mahowald M."/>
            <person name="Liep D."/>
            <person name="Gordon J."/>
        </authorList>
    </citation>
    <scope>NUCLEOTIDE SEQUENCE [LARGE SCALE GENOMIC DNA]</scope>
    <source>
        <strain evidence="1 2">ATCC 29174</strain>
    </source>
</reference>
<dbReference type="AlphaFoldDB" id="A5ZTV1"/>
<name>A5ZTV1_9FIRM</name>
<accession>A5ZTV1</accession>
<organism evidence="1 2">
    <name type="scientific">Blautia obeum ATCC 29174</name>
    <dbReference type="NCBI Taxonomy" id="411459"/>
    <lineage>
        <taxon>Bacteria</taxon>
        <taxon>Bacillati</taxon>
        <taxon>Bacillota</taxon>
        <taxon>Clostridia</taxon>
        <taxon>Lachnospirales</taxon>
        <taxon>Lachnospiraceae</taxon>
        <taxon>Blautia</taxon>
    </lineage>
</organism>
<dbReference type="EMBL" id="AAVO02000010">
    <property type="protein sequence ID" value="EDM87022.1"/>
    <property type="molecule type" value="Genomic_DNA"/>
</dbReference>
<gene>
    <name evidence="1" type="ORF">RUMOBE_02430</name>
</gene>
<protein>
    <submittedName>
        <fullName evidence="1">Uncharacterized protein</fullName>
    </submittedName>
</protein>
<proteinExistence type="predicted"/>
<dbReference type="HOGENOM" id="CLU_3230389_0_0_9"/>
<evidence type="ECO:0000313" key="2">
    <source>
        <dbReference type="Proteomes" id="UP000006002"/>
    </source>
</evidence>
<evidence type="ECO:0000313" key="1">
    <source>
        <dbReference type="EMBL" id="EDM87022.1"/>
    </source>
</evidence>